<comment type="caution">
    <text evidence="9">The sequence shown here is derived from an EMBL/GenBank/DDBJ whole genome shotgun (WGS) entry which is preliminary data.</text>
</comment>
<proteinExistence type="inferred from homology"/>
<evidence type="ECO:0000256" key="1">
    <source>
        <dbReference type="ARBA" id="ARBA00008234"/>
    </source>
</evidence>
<keyword evidence="3" id="KW-1015">Disulfide bond</keyword>
<evidence type="ECO:0000256" key="2">
    <source>
        <dbReference type="ARBA" id="ARBA00022801"/>
    </source>
</evidence>
<dbReference type="InterPro" id="IPR041805">
    <property type="entry name" value="ASMase/PPN1_MPP"/>
</dbReference>
<keyword evidence="2 6" id="KW-0378">Hydrolase</keyword>
<evidence type="ECO:0000256" key="3">
    <source>
        <dbReference type="ARBA" id="ARBA00023157"/>
    </source>
</evidence>
<organism evidence="9 10">
    <name type="scientific">Allacma fusca</name>
    <dbReference type="NCBI Taxonomy" id="39272"/>
    <lineage>
        <taxon>Eukaryota</taxon>
        <taxon>Metazoa</taxon>
        <taxon>Ecdysozoa</taxon>
        <taxon>Arthropoda</taxon>
        <taxon>Hexapoda</taxon>
        <taxon>Collembola</taxon>
        <taxon>Symphypleona</taxon>
        <taxon>Sminthuridae</taxon>
        <taxon>Allacma</taxon>
    </lineage>
</organism>
<dbReference type="GO" id="GO:0016020">
    <property type="term" value="C:membrane"/>
    <property type="evidence" value="ECO:0007669"/>
    <property type="project" value="GOC"/>
</dbReference>
<keyword evidence="6" id="KW-0326">Glycosidase</keyword>
<gene>
    <name evidence="9" type="ORF">AFUS01_LOCUS45271</name>
</gene>
<dbReference type="InterPro" id="IPR011160">
    <property type="entry name" value="Sphingomy_PDE"/>
</dbReference>
<dbReference type="InterPro" id="IPR008139">
    <property type="entry name" value="SaposinB_dom"/>
</dbReference>
<dbReference type="Proteomes" id="UP000708208">
    <property type="component" value="Unassembled WGS sequence"/>
</dbReference>
<accession>A0A8J2LQ11</accession>
<dbReference type="OrthoDB" id="8251059at2759"/>
<dbReference type="GO" id="GO:0061750">
    <property type="term" value="F:acid sphingomyelin phosphodiesterase activity"/>
    <property type="evidence" value="ECO:0007669"/>
    <property type="project" value="TreeGrafter"/>
</dbReference>
<dbReference type="GO" id="GO:0005615">
    <property type="term" value="C:extracellular space"/>
    <property type="evidence" value="ECO:0007669"/>
    <property type="project" value="TreeGrafter"/>
</dbReference>
<dbReference type="EC" id="3.1.4.12" evidence="6"/>
<dbReference type="PANTHER" id="PTHR10340">
    <property type="entry name" value="SPHINGOMYELIN PHOSPHODIESTERASE"/>
    <property type="match status" value="1"/>
</dbReference>
<name>A0A8J2LQ11_9HEXA</name>
<dbReference type="InterPro" id="IPR004843">
    <property type="entry name" value="Calcineurin-like_PHP"/>
</dbReference>
<comment type="function">
    <text evidence="6">Converts sphingomyelin to ceramide.</text>
</comment>
<dbReference type="GO" id="GO:0006685">
    <property type="term" value="P:sphingomyelin catabolic process"/>
    <property type="evidence" value="ECO:0007669"/>
    <property type="project" value="TreeGrafter"/>
</dbReference>
<dbReference type="PIRSF" id="PIRSF000948">
    <property type="entry name" value="Sphingomy_PDE"/>
    <property type="match status" value="1"/>
</dbReference>
<dbReference type="PANTHER" id="PTHR10340:SF29">
    <property type="entry name" value="SPHINGOMYELIN PHOSPHODIESTERASE"/>
    <property type="match status" value="1"/>
</dbReference>
<dbReference type="EMBL" id="CAJVCH010570824">
    <property type="protein sequence ID" value="CAG7835973.1"/>
    <property type="molecule type" value="Genomic_DNA"/>
</dbReference>
<reference evidence="9" key="1">
    <citation type="submission" date="2021-06" db="EMBL/GenBank/DDBJ databases">
        <authorList>
            <person name="Hodson N. C."/>
            <person name="Mongue J. A."/>
            <person name="Jaron S. K."/>
        </authorList>
    </citation>
    <scope>NUCLEOTIDE SEQUENCE</scope>
</reference>
<evidence type="ECO:0000256" key="6">
    <source>
        <dbReference type="PIRNR" id="PIRNR000948"/>
    </source>
</evidence>
<keyword evidence="4" id="KW-0325">Glycoprotein</keyword>
<dbReference type="AlphaFoldDB" id="A0A8J2LQ11"/>
<evidence type="ECO:0000256" key="7">
    <source>
        <dbReference type="SAM" id="SignalP"/>
    </source>
</evidence>
<comment type="similarity">
    <text evidence="1 6">Belongs to the acid sphingomyelinase family.</text>
</comment>
<feature type="chain" id="PRO_5035186998" description="Sphingomyelin phosphodiesterase" evidence="7">
    <location>
        <begin position="19"/>
        <end position="622"/>
    </location>
</feature>
<evidence type="ECO:0000256" key="4">
    <source>
        <dbReference type="ARBA" id="ARBA00023180"/>
    </source>
</evidence>
<evidence type="ECO:0000259" key="8">
    <source>
        <dbReference type="PROSITE" id="PS50015"/>
    </source>
</evidence>
<dbReference type="Pfam" id="PF00149">
    <property type="entry name" value="Metallophos"/>
    <property type="match status" value="1"/>
</dbReference>
<feature type="domain" description="Saposin B-type" evidence="8">
    <location>
        <begin position="56"/>
        <end position="140"/>
    </location>
</feature>
<keyword evidence="7" id="KW-0732">Signal</keyword>
<dbReference type="GO" id="GO:0005764">
    <property type="term" value="C:lysosome"/>
    <property type="evidence" value="ECO:0007669"/>
    <property type="project" value="TreeGrafter"/>
</dbReference>
<sequence>MNFLLFGLLALLATTSYSEPTVDKDALAKIFLPYKAEIQTWLSNLMFDRDIRPNAEYITCPVCKPAFQAIRALLAMHVKPETITQSVIDICVAYNVTIEELCEGTVRSYGAPIIYMIENKPDYKMEDFCGIINPGCTDVDPKLTSWTINIDPNKPELKNLPLLPADVQPAKILQLTDVHLDVDYIVGTNADCGKPRCCYEDGTTNPDPNKRAGVFGHYSCALPPRAFEEILKHAKETHEPSLVFLTGDYTHSGIWQYSQEMNGKNIKAVTEAVASAFPDTPVYPLVGNHEPDIVNMYSPEELWGDFDLSWMYDTVSAPFGKWLAAEQLATFKKGGFYSVIPDPVKFPNLRLVVLNTNLCYTNNFWLAYDPIDPTGQLQWFADTMLEAEKAGDSVLILGHISPGSGSCWSVWSNWFDQIVNRFENIIRGQFYGHSHTEMYTLTFDRNSTVERPTTVLYTAPSAVTDGMNSGYKIYYADGKRNEDSTWEIYDHETWILNTTLSNRGSEPIFEKLFSAREAFGIQSLRPYLLHLFSAREAFGIQSLRPYLLHVLTKEIIFDEDMFEKFQWFHNKGMTTRRTCNKNDLNCRVNMACETVIAYSGDESHCVALKELAKQGATSGRNI</sequence>
<feature type="signal peptide" evidence="7">
    <location>
        <begin position="1"/>
        <end position="18"/>
    </location>
</feature>
<keyword evidence="10" id="KW-1185">Reference proteome</keyword>
<evidence type="ECO:0000256" key="5">
    <source>
        <dbReference type="ARBA" id="ARBA00047268"/>
    </source>
</evidence>
<evidence type="ECO:0000313" key="9">
    <source>
        <dbReference type="EMBL" id="CAG7835973.1"/>
    </source>
</evidence>
<dbReference type="CDD" id="cd00842">
    <property type="entry name" value="MPP_ASMase"/>
    <property type="match status" value="1"/>
</dbReference>
<comment type="catalytic activity">
    <reaction evidence="5">
        <text>a sphingomyelin + H2O = phosphocholine + an N-acylsphing-4-enine + H(+)</text>
        <dbReference type="Rhea" id="RHEA:19253"/>
        <dbReference type="ChEBI" id="CHEBI:15377"/>
        <dbReference type="ChEBI" id="CHEBI:15378"/>
        <dbReference type="ChEBI" id="CHEBI:17636"/>
        <dbReference type="ChEBI" id="CHEBI:52639"/>
        <dbReference type="ChEBI" id="CHEBI:295975"/>
        <dbReference type="EC" id="3.1.4.12"/>
    </reaction>
    <physiologicalReaction direction="left-to-right" evidence="5">
        <dbReference type="Rhea" id="RHEA:19254"/>
    </physiologicalReaction>
</comment>
<dbReference type="PROSITE" id="PS50015">
    <property type="entry name" value="SAP_B"/>
    <property type="match status" value="1"/>
</dbReference>
<evidence type="ECO:0000313" key="10">
    <source>
        <dbReference type="Proteomes" id="UP000708208"/>
    </source>
</evidence>
<protein>
    <recommendedName>
        <fullName evidence="6">Sphingomyelin phosphodiesterase</fullName>
        <ecNumber evidence="6">3.1.4.12</ecNumber>
    </recommendedName>
</protein>
<dbReference type="GO" id="GO:0046513">
    <property type="term" value="P:ceramide biosynthetic process"/>
    <property type="evidence" value="ECO:0007669"/>
    <property type="project" value="TreeGrafter"/>
</dbReference>